<comment type="function">
    <text evidence="3 14">Catalyzes the conversion of D-ribulose 5-phosphate to formate and 3,4-dihydroxy-2-butanone 4-phosphate.</text>
</comment>
<comment type="similarity">
    <text evidence="5">In the N-terminal section; belongs to the DHBP synthase family.</text>
</comment>
<evidence type="ECO:0000259" key="15">
    <source>
        <dbReference type="Pfam" id="PF00925"/>
    </source>
</evidence>
<comment type="cofactor">
    <cofactor evidence="14">
        <name>Mg(2+)</name>
        <dbReference type="ChEBI" id="CHEBI:18420"/>
    </cofactor>
    <cofactor evidence="14">
        <name>Mn(2+)</name>
        <dbReference type="ChEBI" id="CHEBI:29035"/>
    </cofactor>
    <text evidence="14">Binds 2 divalent metal cations per subunit. Magnesium or manganese.</text>
</comment>
<dbReference type="NCBIfam" id="TIGR00506">
    <property type="entry name" value="ribB"/>
    <property type="match status" value="1"/>
</dbReference>
<keyword evidence="12 14" id="KW-0464">Manganese</keyword>
<evidence type="ECO:0000256" key="9">
    <source>
        <dbReference type="ARBA" id="ARBA00022619"/>
    </source>
</evidence>
<comment type="similarity">
    <text evidence="6">In the C-terminal section; belongs to the GTP cyclohydrolase II family.</text>
</comment>
<dbReference type="InterPro" id="IPR017945">
    <property type="entry name" value="DHBP_synth_RibB-like_a/b_dom"/>
</dbReference>
<dbReference type="PIRSF" id="PIRSF001259">
    <property type="entry name" value="RibA"/>
    <property type="match status" value="1"/>
</dbReference>
<proteinExistence type="inferred from homology"/>
<dbReference type="InterPro" id="IPR000422">
    <property type="entry name" value="DHBP_synthase_RibB"/>
</dbReference>
<feature type="binding site" evidence="14">
    <location>
        <position position="36"/>
    </location>
    <ligand>
        <name>D-ribulose 5-phosphate</name>
        <dbReference type="ChEBI" id="CHEBI:58121"/>
    </ligand>
</feature>
<comment type="caution">
    <text evidence="14">Lacks conserved residue(s) required for the propagation of feature annotation.</text>
</comment>
<dbReference type="Proteomes" id="UP000238701">
    <property type="component" value="Unassembled WGS sequence"/>
</dbReference>
<feature type="domain" description="GTP cyclohydrolase II" evidence="15">
    <location>
        <begin position="212"/>
        <end position="378"/>
    </location>
</feature>
<evidence type="ECO:0000256" key="3">
    <source>
        <dbReference type="ARBA" id="ARBA00002284"/>
    </source>
</evidence>
<name>A0A2U3LCW1_9BACT</name>
<evidence type="ECO:0000256" key="2">
    <source>
        <dbReference type="ARBA" id="ARBA00001936"/>
    </source>
</evidence>
<dbReference type="InterPro" id="IPR032677">
    <property type="entry name" value="GTP_cyclohydro_II"/>
</dbReference>
<evidence type="ECO:0000256" key="11">
    <source>
        <dbReference type="ARBA" id="ARBA00022842"/>
    </source>
</evidence>
<accession>A0A2U3LCW1</accession>
<dbReference type="AlphaFoldDB" id="A0A2U3LCW1"/>
<evidence type="ECO:0000256" key="13">
    <source>
        <dbReference type="ARBA" id="ARBA00023239"/>
    </source>
</evidence>
<dbReference type="GO" id="GO:0030145">
    <property type="term" value="F:manganese ion binding"/>
    <property type="evidence" value="ECO:0007669"/>
    <property type="project" value="UniProtKB-UniRule"/>
</dbReference>
<feature type="site" description="Essential for catalytic activity" evidence="14">
    <location>
        <position position="130"/>
    </location>
</feature>
<gene>
    <name evidence="16" type="primary">ribBA</name>
    <name evidence="14" type="synonym">ribB</name>
    <name evidence="16" type="ORF">SBA1_940031</name>
</gene>
<dbReference type="Pfam" id="PF00925">
    <property type="entry name" value="GTP_cyclohydro2"/>
    <property type="match status" value="1"/>
</dbReference>
<dbReference type="EC" id="4.1.99.12" evidence="7 14"/>
<dbReference type="PANTHER" id="PTHR21327:SF18">
    <property type="entry name" value="3,4-DIHYDROXY-2-BUTANONE 4-PHOSPHATE SYNTHASE"/>
    <property type="match status" value="1"/>
</dbReference>
<feature type="site" description="Essential for catalytic activity" evidence="14">
    <location>
        <position position="168"/>
    </location>
</feature>
<evidence type="ECO:0000256" key="7">
    <source>
        <dbReference type="ARBA" id="ARBA00012153"/>
    </source>
</evidence>
<comment type="catalytic activity">
    <reaction evidence="1 14">
        <text>D-ribulose 5-phosphate = (2S)-2-hydroxy-3-oxobutyl phosphate + formate + H(+)</text>
        <dbReference type="Rhea" id="RHEA:18457"/>
        <dbReference type="ChEBI" id="CHEBI:15378"/>
        <dbReference type="ChEBI" id="CHEBI:15740"/>
        <dbReference type="ChEBI" id="CHEBI:58121"/>
        <dbReference type="ChEBI" id="CHEBI:58830"/>
        <dbReference type="EC" id="4.1.99.12"/>
    </reaction>
</comment>
<comment type="cofactor">
    <cofactor evidence="2">
        <name>Mn(2+)</name>
        <dbReference type="ChEBI" id="CHEBI:29035"/>
    </cofactor>
</comment>
<keyword evidence="16" id="KW-0378">Hydrolase</keyword>
<evidence type="ECO:0000256" key="5">
    <source>
        <dbReference type="ARBA" id="ARBA00005520"/>
    </source>
</evidence>
<feature type="binding site" evidence="14">
    <location>
        <position position="32"/>
    </location>
    <ligand>
        <name>Mg(2+)</name>
        <dbReference type="ChEBI" id="CHEBI:18420"/>
        <label>2</label>
    </ligand>
</feature>
<keyword evidence="11 14" id="KW-0460">Magnesium</keyword>
<dbReference type="SUPFAM" id="SSF55821">
    <property type="entry name" value="YrdC/RibB"/>
    <property type="match status" value="1"/>
</dbReference>
<protein>
    <recommendedName>
        <fullName evidence="8 14">3,4-dihydroxy-2-butanone 4-phosphate synthase</fullName>
        <shortName evidence="14">DHBP synthase</shortName>
        <ecNumber evidence="7 14">4.1.99.12</ecNumber>
    </recommendedName>
</protein>
<dbReference type="GO" id="GO:0000287">
    <property type="term" value="F:magnesium ion binding"/>
    <property type="evidence" value="ECO:0007669"/>
    <property type="project" value="UniProtKB-UniRule"/>
</dbReference>
<dbReference type="PANTHER" id="PTHR21327">
    <property type="entry name" value="GTP CYCLOHYDROLASE II-RELATED"/>
    <property type="match status" value="1"/>
</dbReference>
<comment type="pathway">
    <text evidence="4 14">Cofactor biosynthesis; riboflavin biosynthesis; 2-hydroxy-3-oxobutyl phosphate from D-ribulose 5-phosphate: step 1/1.</text>
</comment>
<feature type="binding site" evidence="14">
    <location>
        <begin position="144"/>
        <end position="148"/>
    </location>
    <ligand>
        <name>D-ribulose 5-phosphate</name>
        <dbReference type="ChEBI" id="CHEBI:58121"/>
    </ligand>
</feature>
<dbReference type="GO" id="GO:0008686">
    <property type="term" value="F:3,4-dihydroxy-2-butanone-4-phosphate synthase activity"/>
    <property type="evidence" value="ECO:0007669"/>
    <property type="project" value="UniProtKB-UniRule"/>
</dbReference>
<sequence length="387" mass="42495">MSPQPPFIDVPDAIEEICAGRMIVVVDDEDRENEGDLTLAAEKITPASINFMAKHGRGLICLALTEERLDHLRIGPMTAENTSQYGTAFCEAVDARQGVTTGISAYDRARTIQVAIDPATKPSDLARPGHVFPLRARKGGVLVRAGQTEASVDLARLAGMVPAGVICEIMKDDGSMARVPDLIEFCGEHGLKMLTVAELIRYRMAHERYVHRVGEALVDTRFGEFRLIAYESEVDGGESHVALIRGDIEHSEIPVLVRMHAHCLMGDVFGATGCECHATLEGSLRRISQEGLGALIYLHQTSQGFSVEKVGERNALTFHRGRSLPSLYDNEKQVQREIGIGAQILSDLDLRRIRLLTNRPKKVAALEGFGIEIVEQVPVELKEVRKS</sequence>
<reference evidence="17" key="1">
    <citation type="submission" date="2018-02" db="EMBL/GenBank/DDBJ databases">
        <authorList>
            <person name="Hausmann B."/>
        </authorList>
    </citation>
    <scope>NUCLEOTIDE SEQUENCE [LARGE SCALE GENOMIC DNA]</scope>
    <source>
        <strain evidence="17">Peat soil MAG SbA1</strain>
    </source>
</reference>
<comment type="similarity">
    <text evidence="14">Belongs to the DHBP synthase family.</text>
</comment>
<evidence type="ECO:0000256" key="4">
    <source>
        <dbReference type="ARBA" id="ARBA00004904"/>
    </source>
</evidence>
<dbReference type="OrthoDB" id="9793111at2"/>
<evidence type="ECO:0000256" key="1">
    <source>
        <dbReference type="ARBA" id="ARBA00000141"/>
    </source>
</evidence>
<dbReference type="SUPFAM" id="SSF142695">
    <property type="entry name" value="RibA-like"/>
    <property type="match status" value="1"/>
</dbReference>
<dbReference type="GO" id="GO:0009231">
    <property type="term" value="P:riboflavin biosynthetic process"/>
    <property type="evidence" value="ECO:0007669"/>
    <property type="project" value="UniProtKB-UniRule"/>
</dbReference>
<evidence type="ECO:0000256" key="8">
    <source>
        <dbReference type="ARBA" id="ARBA00018836"/>
    </source>
</evidence>
<evidence type="ECO:0000313" key="16">
    <source>
        <dbReference type="EMBL" id="SPF49753.1"/>
    </source>
</evidence>
<dbReference type="Pfam" id="PF00926">
    <property type="entry name" value="DHBP_synthase"/>
    <property type="match status" value="1"/>
</dbReference>
<dbReference type="Gene3D" id="3.40.50.10990">
    <property type="entry name" value="GTP cyclohydrolase II"/>
    <property type="match status" value="1"/>
</dbReference>
<evidence type="ECO:0000256" key="14">
    <source>
        <dbReference type="HAMAP-Rule" id="MF_00180"/>
    </source>
</evidence>
<evidence type="ECO:0000256" key="10">
    <source>
        <dbReference type="ARBA" id="ARBA00022723"/>
    </source>
</evidence>
<dbReference type="Gene3D" id="3.90.870.10">
    <property type="entry name" value="DHBP synthase"/>
    <property type="match status" value="1"/>
</dbReference>
<dbReference type="FunFam" id="3.90.870.10:FF:000001">
    <property type="entry name" value="Riboflavin biosynthesis protein RibBA"/>
    <property type="match status" value="1"/>
</dbReference>
<keyword evidence="9 14" id="KW-0686">Riboflavin biosynthesis</keyword>
<dbReference type="InterPro" id="IPR036144">
    <property type="entry name" value="RibA-like_sf"/>
</dbReference>
<dbReference type="GO" id="GO:0003935">
    <property type="term" value="F:GTP cyclohydrolase II activity"/>
    <property type="evidence" value="ECO:0007669"/>
    <property type="project" value="TreeGrafter"/>
</dbReference>
<keyword evidence="13 14" id="KW-0456">Lyase</keyword>
<dbReference type="GO" id="GO:0005829">
    <property type="term" value="C:cytosol"/>
    <property type="evidence" value="ECO:0007669"/>
    <property type="project" value="TreeGrafter"/>
</dbReference>
<feature type="binding site" evidence="14">
    <location>
        <position position="32"/>
    </location>
    <ligand>
        <name>Mg(2+)</name>
        <dbReference type="ChEBI" id="CHEBI:18420"/>
        <label>1</label>
    </ligand>
</feature>
<dbReference type="UniPathway" id="UPA00275">
    <property type="reaction ID" value="UER00399"/>
</dbReference>
<evidence type="ECO:0000256" key="6">
    <source>
        <dbReference type="ARBA" id="ARBA00008976"/>
    </source>
</evidence>
<feature type="binding site" evidence="14">
    <location>
        <begin position="31"/>
        <end position="32"/>
    </location>
    <ligand>
        <name>D-ribulose 5-phosphate</name>
        <dbReference type="ChEBI" id="CHEBI:58121"/>
    </ligand>
</feature>
<dbReference type="HAMAP" id="MF_00180">
    <property type="entry name" value="RibB"/>
    <property type="match status" value="1"/>
</dbReference>
<evidence type="ECO:0000313" key="17">
    <source>
        <dbReference type="Proteomes" id="UP000238701"/>
    </source>
</evidence>
<evidence type="ECO:0000256" key="12">
    <source>
        <dbReference type="ARBA" id="ARBA00023211"/>
    </source>
</evidence>
<comment type="subunit">
    <text evidence="14">Homodimer.</text>
</comment>
<keyword evidence="10 14" id="KW-0479">Metal-binding</keyword>
<organism evidence="16 17">
    <name type="scientific">Candidatus Sulfotelmatobacter kueseliae</name>
    <dbReference type="NCBI Taxonomy" id="2042962"/>
    <lineage>
        <taxon>Bacteria</taxon>
        <taxon>Pseudomonadati</taxon>
        <taxon>Acidobacteriota</taxon>
        <taxon>Terriglobia</taxon>
        <taxon>Terriglobales</taxon>
        <taxon>Candidatus Korobacteraceae</taxon>
        <taxon>Candidatus Sulfotelmatobacter</taxon>
    </lineage>
</organism>
<dbReference type="EMBL" id="OMOD01000193">
    <property type="protein sequence ID" value="SPF49753.1"/>
    <property type="molecule type" value="Genomic_DNA"/>
</dbReference>